<accession>A0A382B645</accession>
<dbReference type="PANTHER" id="PTHR43174:SF3">
    <property type="entry name" value="UDP-N-ACETYLGLUCOSAMINE 2-EPIMERASE"/>
    <property type="match status" value="1"/>
</dbReference>
<dbReference type="InterPro" id="IPR020004">
    <property type="entry name" value="UDP-GlcNAc_Epase"/>
</dbReference>
<dbReference type="NCBIfam" id="TIGR03568">
    <property type="entry name" value="NeuC_NnaA"/>
    <property type="match status" value="1"/>
</dbReference>
<dbReference type="GO" id="GO:0004553">
    <property type="term" value="F:hydrolase activity, hydrolyzing O-glycosyl compounds"/>
    <property type="evidence" value="ECO:0007669"/>
    <property type="project" value="InterPro"/>
</dbReference>
<dbReference type="InterPro" id="IPR003331">
    <property type="entry name" value="UDP_GlcNAc_Epimerase_2_dom"/>
</dbReference>
<dbReference type="Pfam" id="PF02350">
    <property type="entry name" value="Epimerase_2"/>
    <property type="match status" value="1"/>
</dbReference>
<evidence type="ECO:0000313" key="2">
    <source>
        <dbReference type="EMBL" id="SVB09266.1"/>
    </source>
</evidence>
<sequence>MRIGHSLAEENDYLSRITGLKVDRVETTLGVNNVLSQREYGLAVGEIVQVVSRYLSGLQPDIVFLAGDRFEILASCVASFYLRIPVGHLHGGDRSVGGHIDDNARHAITKMAQVHFVVCDDSYQRILRLGEHEERIYNVGSPVVDNISSIEFKRTVKEPYAIFTYHPLASKPSIGHDETAIILNVLGKQGVRTLITSPNNEVGANGIIEAIKKSCSRFPLIEFVGNCGWEKYLNLLRFSMFGIGNSSSLLLEAPILKTPSINVGARQLGRFSPKSVIHSQPVAADLISAIERVSSIDRSALNHPYGTGGVGKKILNAISYWIEREEFLLKRITY</sequence>
<name>A0A382B645_9ZZZZ</name>
<dbReference type="Gene3D" id="3.40.50.2000">
    <property type="entry name" value="Glycogen Phosphorylase B"/>
    <property type="match status" value="2"/>
</dbReference>
<gene>
    <name evidence="2" type="ORF">METZ01_LOCUS162120</name>
</gene>
<organism evidence="2">
    <name type="scientific">marine metagenome</name>
    <dbReference type="NCBI Taxonomy" id="408172"/>
    <lineage>
        <taxon>unclassified sequences</taxon>
        <taxon>metagenomes</taxon>
        <taxon>ecological metagenomes</taxon>
    </lineage>
</organism>
<dbReference type="PANTHER" id="PTHR43174">
    <property type="entry name" value="UDP-N-ACETYLGLUCOSAMINE 2-EPIMERASE"/>
    <property type="match status" value="1"/>
</dbReference>
<dbReference type="EMBL" id="UINC01028382">
    <property type="protein sequence ID" value="SVB09266.1"/>
    <property type="molecule type" value="Genomic_DNA"/>
</dbReference>
<dbReference type="InterPro" id="IPR029767">
    <property type="entry name" value="WecB-like"/>
</dbReference>
<dbReference type="AlphaFoldDB" id="A0A382B645"/>
<protein>
    <recommendedName>
        <fullName evidence="1">UDP-N-acetylglucosamine 2-epimerase domain-containing protein</fullName>
    </recommendedName>
</protein>
<dbReference type="SUPFAM" id="SSF53756">
    <property type="entry name" value="UDP-Glycosyltransferase/glycogen phosphorylase"/>
    <property type="match status" value="1"/>
</dbReference>
<proteinExistence type="predicted"/>
<feature type="domain" description="UDP-N-acetylglucosamine 2-epimerase" evidence="1">
    <location>
        <begin position="19"/>
        <end position="318"/>
    </location>
</feature>
<evidence type="ECO:0000259" key="1">
    <source>
        <dbReference type="Pfam" id="PF02350"/>
    </source>
</evidence>
<dbReference type="GO" id="GO:0006047">
    <property type="term" value="P:UDP-N-acetylglucosamine metabolic process"/>
    <property type="evidence" value="ECO:0007669"/>
    <property type="project" value="InterPro"/>
</dbReference>
<reference evidence="2" key="1">
    <citation type="submission" date="2018-05" db="EMBL/GenBank/DDBJ databases">
        <authorList>
            <person name="Lanie J.A."/>
            <person name="Ng W.-L."/>
            <person name="Kazmierczak K.M."/>
            <person name="Andrzejewski T.M."/>
            <person name="Davidsen T.M."/>
            <person name="Wayne K.J."/>
            <person name="Tettelin H."/>
            <person name="Glass J.I."/>
            <person name="Rusch D."/>
            <person name="Podicherti R."/>
            <person name="Tsui H.-C.T."/>
            <person name="Winkler M.E."/>
        </authorList>
    </citation>
    <scope>NUCLEOTIDE SEQUENCE</scope>
</reference>